<keyword evidence="3" id="KW-0804">Transcription</keyword>
<keyword evidence="1" id="KW-0805">Transcription regulation</keyword>
<organism evidence="5 6">
    <name type="scientific">Fibrivirga algicola</name>
    <dbReference type="NCBI Taxonomy" id="2950420"/>
    <lineage>
        <taxon>Bacteria</taxon>
        <taxon>Pseudomonadati</taxon>
        <taxon>Bacteroidota</taxon>
        <taxon>Cytophagia</taxon>
        <taxon>Cytophagales</taxon>
        <taxon>Spirosomataceae</taxon>
        <taxon>Fibrivirga</taxon>
    </lineage>
</organism>
<dbReference type="Pfam" id="PF12833">
    <property type="entry name" value="HTH_18"/>
    <property type="match status" value="1"/>
</dbReference>
<evidence type="ECO:0000313" key="6">
    <source>
        <dbReference type="Proteomes" id="UP000606008"/>
    </source>
</evidence>
<dbReference type="InterPro" id="IPR003313">
    <property type="entry name" value="AraC-bd"/>
</dbReference>
<dbReference type="Proteomes" id="UP000606008">
    <property type="component" value="Unassembled WGS sequence"/>
</dbReference>
<dbReference type="PANTHER" id="PTHR43280:SF30">
    <property type="entry name" value="MMSAB OPERON REGULATORY PROTEIN"/>
    <property type="match status" value="1"/>
</dbReference>
<accession>A0ABX0QDZ4</accession>
<protein>
    <submittedName>
        <fullName evidence="5">AraC family transcriptional regulator</fullName>
    </submittedName>
</protein>
<feature type="domain" description="HTH araC/xylS-type" evidence="4">
    <location>
        <begin position="197"/>
        <end position="295"/>
    </location>
</feature>
<dbReference type="EMBL" id="WAEL01000001">
    <property type="protein sequence ID" value="NID08943.1"/>
    <property type="molecule type" value="Genomic_DNA"/>
</dbReference>
<dbReference type="SUPFAM" id="SSF46689">
    <property type="entry name" value="Homeodomain-like"/>
    <property type="match status" value="2"/>
</dbReference>
<evidence type="ECO:0000313" key="5">
    <source>
        <dbReference type="EMBL" id="NID08943.1"/>
    </source>
</evidence>
<dbReference type="PRINTS" id="PR00032">
    <property type="entry name" value="HTHARAC"/>
</dbReference>
<dbReference type="InterPro" id="IPR018060">
    <property type="entry name" value="HTH_AraC"/>
</dbReference>
<keyword evidence="2" id="KW-0238">DNA-binding</keyword>
<dbReference type="SMART" id="SM00342">
    <property type="entry name" value="HTH_ARAC"/>
    <property type="match status" value="1"/>
</dbReference>
<evidence type="ECO:0000259" key="4">
    <source>
        <dbReference type="PROSITE" id="PS01124"/>
    </source>
</evidence>
<dbReference type="PANTHER" id="PTHR43280">
    <property type="entry name" value="ARAC-FAMILY TRANSCRIPTIONAL REGULATOR"/>
    <property type="match status" value="1"/>
</dbReference>
<dbReference type="InterPro" id="IPR009057">
    <property type="entry name" value="Homeodomain-like_sf"/>
</dbReference>
<dbReference type="PROSITE" id="PS01124">
    <property type="entry name" value="HTH_ARAC_FAMILY_2"/>
    <property type="match status" value="1"/>
</dbReference>
<dbReference type="PROSITE" id="PS00041">
    <property type="entry name" value="HTH_ARAC_FAMILY_1"/>
    <property type="match status" value="1"/>
</dbReference>
<dbReference type="RefSeq" id="WP_166690727.1">
    <property type="nucleotide sequence ID" value="NZ_WAEL01000001.1"/>
</dbReference>
<dbReference type="InterPro" id="IPR020449">
    <property type="entry name" value="Tscrpt_reg_AraC-type_HTH"/>
</dbReference>
<dbReference type="Pfam" id="PF02311">
    <property type="entry name" value="AraC_binding"/>
    <property type="match status" value="1"/>
</dbReference>
<name>A0ABX0QDZ4_9BACT</name>
<keyword evidence="6" id="KW-1185">Reference proteome</keyword>
<evidence type="ECO:0000256" key="1">
    <source>
        <dbReference type="ARBA" id="ARBA00023015"/>
    </source>
</evidence>
<reference evidence="6" key="1">
    <citation type="submission" date="2019-09" db="EMBL/GenBank/DDBJ databases">
        <authorList>
            <person name="Jung D.-H."/>
        </authorList>
    </citation>
    <scope>NUCLEOTIDE SEQUENCE [LARGE SCALE GENOMIC DNA]</scope>
    <source>
        <strain evidence="6">JA-25</strain>
    </source>
</reference>
<dbReference type="SUPFAM" id="SSF51215">
    <property type="entry name" value="Regulatory protein AraC"/>
    <property type="match status" value="1"/>
</dbReference>
<reference evidence="6" key="2">
    <citation type="submission" date="2023-07" db="EMBL/GenBank/DDBJ databases">
        <authorList>
            <person name="Jung D.-H."/>
        </authorList>
    </citation>
    <scope>NUCLEOTIDE SEQUENCE [LARGE SCALE GENOMIC DNA]</scope>
    <source>
        <strain evidence="6">JA-25</strain>
    </source>
</reference>
<evidence type="ECO:0000256" key="3">
    <source>
        <dbReference type="ARBA" id="ARBA00023163"/>
    </source>
</evidence>
<sequence>MPSYRKSLTPTVLQASNAQAASWGVDILTIGHDVYPPIRNYTALEQPDHAQYDWHEGRTLTEFQLVYIANGQGVFESATTPPTLVEGGMAFLLFPTVWYRFKPLDETGWEEFWVECRGQYINYLTQQACFSPIQPLIRIHFRSDFSTVFARLVDSLTYKGAAHRQRADYQVIQLLGLVYASALIGDTSRTRREQIVHQVRYRLHTNWHEPVDFELIASELNVSYVWFRKAFKEVVGVSPGQYHLNLRLEKASLLLRETTLSVSDISHQTGFDSLVYFSRIFKKKMNATPSDYRRLSGNL</sequence>
<comment type="caution">
    <text evidence="5">The sequence shown here is derived from an EMBL/GenBank/DDBJ whole genome shotgun (WGS) entry which is preliminary data.</text>
</comment>
<dbReference type="InterPro" id="IPR037923">
    <property type="entry name" value="HTH-like"/>
</dbReference>
<evidence type="ECO:0000256" key="2">
    <source>
        <dbReference type="ARBA" id="ARBA00023125"/>
    </source>
</evidence>
<gene>
    <name evidence="5" type="ORF">F7231_02055</name>
</gene>
<dbReference type="InterPro" id="IPR018062">
    <property type="entry name" value="HTH_AraC-typ_CS"/>
</dbReference>
<proteinExistence type="predicted"/>
<dbReference type="Gene3D" id="1.10.10.60">
    <property type="entry name" value="Homeodomain-like"/>
    <property type="match status" value="2"/>
</dbReference>